<dbReference type="Proteomes" id="UP001185899">
    <property type="component" value="Unassembled WGS sequence"/>
</dbReference>
<gene>
    <name evidence="3" type="ORF">R3P95_23360</name>
</gene>
<feature type="region of interest" description="Disordered" evidence="1">
    <location>
        <begin position="31"/>
        <end position="79"/>
    </location>
</feature>
<name>A0ABU4B4R9_9NOCA</name>
<feature type="domain" description="Excalibur calcium-binding" evidence="2">
    <location>
        <begin position="318"/>
        <end position="354"/>
    </location>
</feature>
<organism evidence="3 4">
    <name type="scientific">Rhodococcus cercidiphylli</name>
    <dbReference type="NCBI Taxonomy" id="489916"/>
    <lineage>
        <taxon>Bacteria</taxon>
        <taxon>Bacillati</taxon>
        <taxon>Actinomycetota</taxon>
        <taxon>Actinomycetes</taxon>
        <taxon>Mycobacteriales</taxon>
        <taxon>Nocardiaceae</taxon>
        <taxon>Rhodococcus</taxon>
    </lineage>
</organism>
<sequence>MSSASKSVRTWPWIAGVALSGLLVVGCVDPSGERDATSQTDAASSAADTTIDTSREAATTEATPTLPVDPPAIPEPVDPSVPAAAVVTNADSAQTALTMLATVPIKGRAPKTGYDRDLFGQAWTDNVTVEYGRNGCDTRNDVLRRDLTAITVKPGSNGCAIQTGTLVDEYTGATIDFIRGADTSMTVQVDHVVALSNAWQTGAQQLDELTLRNLANDPRNLQAVDGPANQQKGDGDAATWLPSNKPYRCTYVSRQVEVKAAYGLWVTPPEYDAIVRILGECGATASIRPAESAPALTPAQQPAAPAPVGMAPALASVIYANCAAVRAAGAAPIRVGDPGFSTEFDGDGDGVGCE</sequence>
<dbReference type="PANTHER" id="PTHR24094:SF15">
    <property type="entry name" value="AMP-DEPENDENT SYNTHETASE_LIGASE DOMAIN-CONTAINING PROTEIN-RELATED"/>
    <property type="match status" value="1"/>
</dbReference>
<dbReference type="RefSeq" id="WP_243610800.1">
    <property type="nucleotide sequence ID" value="NZ_JAWLKE010000011.1"/>
</dbReference>
<proteinExistence type="predicted"/>
<keyword evidence="4" id="KW-1185">Reference proteome</keyword>
<feature type="compositionally biased region" description="Low complexity" evidence="1">
    <location>
        <begin position="37"/>
        <end position="63"/>
    </location>
</feature>
<dbReference type="InterPro" id="IPR008613">
    <property type="entry name" value="Excalibur_Ca-bd_domain"/>
</dbReference>
<dbReference type="SMART" id="SM00894">
    <property type="entry name" value="Excalibur"/>
    <property type="match status" value="1"/>
</dbReference>
<dbReference type="Pfam" id="PF05901">
    <property type="entry name" value="Excalibur"/>
    <property type="match status" value="1"/>
</dbReference>
<dbReference type="PROSITE" id="PS51257">
    <property type="entry name" value="PROKAR_LIPOPROTEIN"/>
    <property type="match status" value="1"/>
</dbReference>
<evidence type="ECO:0000256" key="1">
    <source>
        <dbReference type="SAM" id="MobiDB-lite"/>
    </source>
</evidence>
<protein>
    <submittedName>
        <fullName evidence="3">Excalibur calcium-binding domain-containing protein</fullName>
    </submittedName>
</protein>
<reference evidence="3 4" key="1">
    <citation type="submission" date="2023-10" db="EMBL/GenBank/DDBJ databases">
        <title>Development of a sustainable strategy for remediation of hydrocarbon-contaminated territories based on the waste exchange concept.</title>
        <authorList>
            <person name="Krivoruchko A."/>
        </authorList>
    </citation>
    <scope>NUCLEOTIDE SEQUENCE [LARGE SCALE GENOMIC DNA]</scope>
    <source>
        <strain evidence="3 4">IEGM 1322</strain>
    </source>
</reference>
<comment type="caution">
    <text evidence="3">The sequence shown here is derived from an EMBL/GenBank/DDBJ whole genome shotgun (WGS) entry which is preliminary data.</text>
</comment>
<accession>A0ABU4B4R9</accession>
<dbReference type="PANTHER" id="PTHR24094">
    <property type="entry name" value="SECRETED PROTEIN"/>
    <property type="match status" value="1"/>
</dbReference>
<feature type="compositionally biased region" description="Pro residues" evidence="1">
    <location>
        <begin position="67"/>
        <end position="79"/>
    </location>
</feature>
<dbReference type="EMBL" id="JAWLKE010000011">
    <property type="protein sequence ID" value="MDV6233505.1"/>
    <property type="molecule type" value="Genomic_DNA"/>
</dbReference>
<evidence type="ECO:0000313" key="3">
    <source>
        <dbReference type="EMBL" id="MDV6233505.1"/>
    </source>
</evidence>
<dbReference type="Pfam" id="PF07510">
    <property type="entry name" value="GmrSD_C"/>
    <property type="match status" value="1"/>
</dbReference>
<evidence type="ECO:0000313" key="4">
    <source>
        <dbReference type="Proteomes" id="UP001185899"/>
    </source>
</evidence>
<evidence type="ECO:0000259" key="2">
    <source>
        <dbReference type="SMART" id="SM00894"/>
    </source>
</evidence>
<dbReference type="InterPro" id="IPR011089">
    <property type="entry name" value="GmrSD_C"/>
</dbReference>